<proteinExistence type="inferred from homology"/>
<dbReference type="GO" id="GO:0005634">
    <property type="term" value="C:nucleus"/>
    <property type="evidence" value="ECO:0007669"/>
    <property type="project" value="TreeGrafter"/>
</dbReference>
<dbReference type="SUPFAM" id="SSF53474">
    <property type="entry name" value="alpha/beta-Hydrolases"/>
    <property type="match status" value="1"/>
</dbReference>
<comment type="similarity">
    <text evidence="1">Belongs to the LovG family.</text>
</comment>
<keyword evidence="4" id="KW-1185">Reference proteome</keyword>
<evidence type="ECO:0000313" key="5">
    <source>
        <dbReference type="WBParaSite" id="MBELARI_LOCUS6051"/>
    </source>
</evidence>
<protein>
    <recommendedName>
        <fullName evidence="3">Serine hydrolase domain-containing protein</fullName>
    </recommendedName>
</protein>
<evidence type="ECO:0000313" key="4">
    <source>
        <dbReference type="Proteomes" id="UP000887575"/>
    </source>
</evidence>
<dbReference type="InterPro" id="IPR050593">
    <property type="entry name" value="LovG"/>
</dbReference>
<feature type="domain" description="Serine hydrolase" evidence="3">
    <location>
        <begin position="11"/>
        <end position="208"/>
    </location>
</feature>
<evidence type="ECO:0000256" key="1">
    <source>
        <dbReference type="ARBA" id="ARBA00005863"/>
    </source>
</evidence>
<dbReference type="GO" id="GO:0016787">
    <property type="term" value="F:hydrolase activity"/>
    <property type="evidence" value="ECO:0007669"/>
    <property type="project" value="UniProtKB-KW"/>
</dbReference>
<organism evidence="4 5">
    <name type="scientific">Mesorhabditis belari</name>
    <dbReference type="NCBI Taxonomy" id="2138241"/>
    <lineage>
        <taxon>Eukaryota</taxon>
        <taxon>Metazoa</taxon>
        <taxon>Ecdysozoa</taxon>
        <taxon>Nematoda</taxon>
        <taxon>Chromadorea</taxon>
        <taxon>Rhabditida</taxon>
        <taxon>Rhabditina</taxon>
        <taxon>Rhabditomorpha</taxon>
        <taxon>Rhabditoidea</taxon>
        <taxon>Rhabditidae</taxon>
        <taxon>Mesorhabditinae</taxon>
        <taxon>Mesorhabditis</taxon>
    </lineage>
</organism>
<reference evidence="5" key="1">
    <citation type="submission" date="2024-02" db="UniProtKB">
        <authorList>
            <consortium name="WormBaseParasite"/>
        </authorList>
    </citation>
    <scope>IDENTIFICATION</scope>
</reference>
<keyword evidence="2" id="KW-0378">Hydrolase</keyword>
<dbReference type="InterPro" id="IPR005645">
    <property type="entry name" value="FSH-like_dom"/>
</dbReference>
<evidence type="ECO:0000256" key="2">
    <source>
        <dbReference type="ARBA" id="ARBA00022801"/>
    </source>
</evidence>
<dbReference type="WBParaSite" id="MBELARI_LOCUS6051">
    <property type="protein sequence ID" value="MBELARI_LOCUS6051"/>
    <property type="gene ID" value="MBELARI_LOCUS6051"/>
</dbReference>
<evidence type="ECO:0000259" key="3">
    <source>
        <dbReference type="Pfam" id="PF03959"/>
    </source>
</evidence>
<dbReference type="GO" id="GO:0005737">
    <property type="term" value="C:cytoplasm"/>
    <property type="evidence" value="ECO:0007669"/>
    <property type="project" value="TreeGrafter"/>
</dbReference>
<dbReference type="Pfam" id="PF03959">
    <property type="entry name" value="FSH1"/>
    <property type="match status" value="1"/>
</dbReference>
<dbReference type="Gene3D" id="3.40.50.1820">
    <property type="entry name" value="alpha/beta hydrolase"/>
    <property type="match status" value="1"/>
</dbReference>
<dbReference type="FunFam" id="3.40.50.1820:FF:000073">
    <property type="entry name" value="esterase OVCA2 isoform X6"/>
    <property type="match status" value="1"/>
</dbReference>
<name>A0AAF3FGF9_9BILA</name>
<dbReference type="GO" id="GO:0032526">
    <property type="term" value="P:response to retinoic acid"/>
    <property type="evidence" value="ECO:0007669"/>
    <property type="project" value="TreeGrafter"/>
</dbReference>
<dbReference type="InterPro" id="IPR029058">
    <property type="entry name" value="AB_hydrolase_fold"/>
</dbReference>
<dbReference type="PANTHER" id="PTHR48070:SF6">
    <property type="entry name" value="ESTERASE OVCA2"/>
    <property type="match status" value="1"/>
</dbReference>
<dbReference type="PANTHER" id="PTHR48070">
    <property type="entry name" value="ESTERASE OVCA2"/>
    <property type="match status" value="1"/>
</dbReference>
<sequence>MVTAPPTASTSKLKILCLHGYRQNDVFFREKTGGMRKMFKKFADFHFVNAPHVPSVTSEDRGEVRGWWFSRPDDHFSSKDVTDLFTGFDQSVQLILDTIANDGPFDGVLGFSQGASMLHLLLAKAQLGEISLPIDFVILASGFKSLSTQHKAYLDVKIEKPSLHMYGIGDEVVAYTISEKLAENFEEPTKIVHDGGHFIPPMSKYKTKFAEFLEKQLERKLE</sequence>
<dbReference type="Proteomes" id="UP000887575">
    <property type="component" value="Unassembled WGS sequence"/>
</dbReference>
<accession>A0AAF3FGF9</accession>
<dbReference type="AlphaFoldDB" id="A0AAF3FGF9"/>